<dbReference type="GO" id="GO:0000160">
    <property type="term" value="P:phosphorelay signal transduction system"/>
    <property type="evidence" value="ECO:0007669"/>
    <property type="project" value="UniProtKB-KW"/>
</dbReference>
<dbReference type="Gene3D" id="3.40.50.2300">
    <property type="match status" value="1"/>
</dbReference>
<keyword evidence="5" id="KW-1185">Reference proteome</keyword>
<keyword evidence="2" id="KW-0597">Phosphoprotein</keyword>
<protein>
    <recommendedName>
        <fullName evidence="3">Response regulatory domain-containing protein</fullName>
    </recommendedName>
</protein>
<dbReference type="InterPro" id="IPR011006">
    <property type="entry name" value="CheY-like_superfamily"/>
</dbReference>
<feature type="domain" description="Response regulatory" evidence="3">
    <location>
        <begin position="25"/>
        <end position="86"/>
    </location>
</feature>
<dbReference type="SUPFAM" id="SSF52172">
    <property type="entry name" value="CheY-like"/>
    <property type="match status" value="1"/>
</dbReference>
<reference evidence="4" key="1">
    <citation type="submission" date="2023-07" db="EMBL/GenBank/DDBJ databases">
        <title>A chromosome-level genome assembly of Lolium multiflorum.</title>
        <authorList>
            <person name="Chen Y."/>
            <person name="Copetti D."/>
            <person name="Kolliker R."/>
            <person name="Studer B."/>
        </authorList>
    </citation>
    <scope>NUCLEOTIDE SEQUENCE</scope>
    <source>
        <strain evidence="4">02402/16</strain>
        <tissue evidence="4">Leaf</tissue>
    </source>
</reference>
<evidence type="ECO:0000313" key="4">
    <source>
        <dbReference type="EMBL" id="KAK1612939.1"/>
    </source>
</evidence>
<dbReference type="GO" id="GO:0009736">
    <property type="term" value="P:cytokinin-activated signaling pathway"/>
    <property type="evidence" value="ECO:0007669"/>
    <property type="project" value="InterPro"/>
</dbReference>
<name>A0AAD8R3W8_LOLMU</name>
<gene>
    <name evidence="4" type="ORF">QYE76_036612</name>
</gene>
<dbReference type="InterPro" id="IPR045279">
    <property type="entry name" value="ARR-like"/>
</dbReference>
<evidence type="ECO:0000313" key="5">
    <source>
        <dbReference type="Proteomes" id="UP001231189"/>
    </source>
</evidence>
<evidence type="ECO:0000259" key="3">
    <source>
        <dbReference type="PROSITE" id="PS50110"/>
    </source>
</evidence>
<sequence>MASGDRRHGKEPAALEEDNFPEGLRVLAVDDDRVSLRVLEAVLRQCKYKPTGVRGGRTALKLLREKGEDHFDLVITDVHMPDMDGF</sequence>
<dbReference type="EMBL" id="JAUUTY010000007">
    <property type="protein sequence ID" value="KAK1612939.1"/>
    <property type="molecule type" value="Genomic_DNA"/>
</dbReference>
<feature type="modified residue" description="4-aspartylphosphate" evidence="2">
    <location>
        <position position="77"/>
    </location>
</feature>
<dbReference type="AlphaFoldDB" id="A0AAD8R3W8"/>
<comment type="caution">
    <text evidence="4">The sequence shown here is derived from an EMBL/GenBank/DDBJ whole genome shotgun (WGS) entry which is preliminary data.</text>
</comment>
<evidence type="ECO:0000256" key="2">
    <source>
        <dbReference type="PROSITE-ProRule" id="PRU00169"/>
    </source>
</evidence>
<keyword evidence="1" id="KW-0902">Two-component regulatory system</keyword>
<dbReference type="PANTHER" id="PTHR43874:SF189">
    <property type="entry name" value="RESPONSE REGULATORY DOMAIN-CONTAINING PROTEIN"/>
    <property type="match status" value="1"/>
</dbReference>
<organism evidence="4 5">
    <name type="scientific">Lolium multiflorum</name>
    <name type="common">Italian ryegrass</name>
    <name type="synonym">Lolium perenne subsp. multiflorum</name>
    <dbReference type="NCBI Taxonomy" id="4521"/>
    <lineage>
        <taxon>Eukaryota</taxon>
        <taxon>Viridiplantae</taxon>
        <taxon>Streptophyta</taxon>
        <taxon>Embryophyta</taxon>
        <taxon>Tracheophyta</taxon>
        <taxon>Spermatophyta</taxon>
        <taxon>Magnoliopsida</taxon>
        <taxon>Liliopsida</taxon>
        <taxon>Poales</taxon>
        <taxon>Poaceae</taxon>
        <taxon>BOP clade</taxon>
        <taxon>Pooideae</taxon>
        <taxon>Poodae</taxon>
        <taxon>Poeae</taxon>
        <taxon>Poeae Chloroplast Group 2 (Poeae type)</taxon>
        <taxon>Loliodinae</taxon>
        <taxon>Loliinae</taxon>
        <taxon>Lolium</taxon>
    </lineage>
</organism>
<accession>A0AAD8R3W8</accession>
<dbReference type="PANTHER" id="PTHR43874">
    <property type="entry name" value="TWO-COMPONENT RESPONSE REGULATOR"/>
    <property type="match status" value="1"/>
</dbReference>
<evidence type="ECO:0000256" key="1">
    <source>
        <dbReference type="ARBA" id="ARBA00023012"/>
    </source>
</evidence>
<dbReference type="Proteomes" id="UP001231189">
    <property type="component" value="Unassembled WGS sequence"/>
</dbReference>
<dbReference type="InterPro" id="IPR001789">
    <property type="entry name" value="Sig_transdc_resp-reg_receiver"/>
</dbReference>
<proteinExistence type="predicted"/>
<dbReference type="PROSITE" id="PS50110">
    <property type="entry name" value="RESPONSE_REGULATORY"/>
    <property type="match status" value="1"/>
</dbReference>
<dbReference type="Pfam" id="PF00072">
    <property type="entry name" value="Response_reg"/>
    <property type="match status" value="1"/>
</dbReference>